<dbReference type="CDD" id="cd08432">
    <property type="entry name" value="PBP2_GcdR_TrpI_HvrB_AmpR_like"/>
    <property type="match status" value="1"/>
</dbReference>
<dbReference type="PRINTS" id="PR00039">
    <property type="entry name" value="HTHLYSR"/>
</dbReference>
<dbReference type="SUPFAM" id="SSF46785">
    <property type="entry name" value="Winged helix' DNA-binding domain"/>
    <property type="match status" value="1"/>
</dbReference>
<dbReference type="OrthoDB" id="5526340at2"/>
<dbReference type="Proteomes" id="UP001549111">
    <property type="component" value="Unassembled WGS sequence"/>
</dbReference>
<evidence type="ECO:0000256" key="1">
    <source>
        <dbReference type="ARBA" id="ARBA00009437"/>
    </source>
</evidence>
<comment type="similarity">
    <text evidence="1">Belongs to the LysR transcriptional regulatory family.</text>
</comment>
<evidence type="ECO:0000313" key="7">
    <source>
        <dbReference type="EMBL" id="QEN03060.1"/>
    </source>
</evidence>
<dbReference type="InterPro" id="IPR036390">
    <property type="entry name" value="WH_DNA-bd_sf"/>
</dbReference>
<dbReference type="EMBL" id="CP035710">
    <property type="protein sequence ID" value="QEN03060.1"/>
    <property type="molecule type" value="Genomic_DNA"/>
</dbReference>
<dbReference type="Pfam" id="PF00126">
    <property type="entry name" value="HTH_1"/>
    <property type="match status" value="1"/>
</dbReference>
<feature type="domain" description="HTH lysR-type" evidence="5">
    <location>
        <begin position="5"/>
        <end position="62"/>
    </location>
</feature>
<dbReference type="SUPFAM" id="SSF53850">
    <property type="entry name" value="Periplasmic binding protein-like II"/>
    <property type="match status" value="1"/>
</dbReference>
<gene>
    <name evidence="6" type="ORF">ABIC99_002171</name>
    <name evidence="7" type="ORF">EWH46_19635</name>
</gene>
<dbReference type="Pfam" id="PF03466">
    <property type="entry name" value="LysR_substrate"/>
    <property type="match status" value="1"/>
</dbReference>
<keyword evidence="3" id="KW-0238">DNA-binding</keyword>
<evidence type="ECO:0000256" key="3">
    <source>
        <dbReference type="ARBA" id="ARBA00023125"/>
    </source>
</evidence>
<evidence type="ECO:0000313" key="6">
    <source>
        <dbReference type="EMBL" id="MET3604355.1"/>
    </source>
</evidence>
<dbReference type="InterPro" id="IPR005119">
    <property type="entry name" value="LysR_subst-bd"/>
</dbReference>
<keyword evidence="7" id="KW-0614">Plasmid</keyword>
<dbReference type="Proteomes" id="UP000323522">
    <property type="component" value="Plasmid pSna507_unt10"/>
</dbReference>
<evidence type="ECO:0000256" key="2">
    <source>
        <dbReference type="ARBA" id="ARBA00023015"/>
    </source>
</evidence>
<reference evidence="6 9" key="2">
    <citation type="submission" date="2024-06" db="EMBL/GenBank/DDBJ databases">
        <title>Genomic Encyclopedia of Type Strains, Phase IV (KMG-IV): sequencing the most valuable type-strain genomes for metagenomic binning, comparative biology and taxonomic classification.</title>
        <authorList>
            <person name="Goeker M."/>
        </authorList>
    </citation>
    <scope>NUCLEOTIDE SEQUENCE [LARGE SCALE GENOMIC DNA]</scope>
    <source>
        <strain evidence="6 9">D-501</strain>
    </source>
</reference>
<dbReference type="RefSeq" id="WP_149505679.1">
    <property type="nucleotide sequence ID" value="NZ_CP035710.1"/>
</dbReference>
<dbReference type="PROSITE" id="PS50931">
    <property type="entry name" value="HTH_LYSR"/>
    <property type="match status" value="1"/>
</dbReference>
<proteinExistence type="inferred from homology"/>
<keyword evidence="2" id="KW-0805">Transcription regulation</keyword>
<geneLocation type="plasmid" evidence="7">
    <name>pSna507_unt10</name>
</geneLocation>
<dbReference type="AlphaFoldDB" id="A0A5C1Q7I1"/>
<keyword evidence="9" id="KW-1185">Reference proteome</keyword>
<evidence type="ECO:0000256" key="4">
    <source>
        <dbReference type="ARBA" id="ARBA00023163"/>
    </source>
</evidence>
<dbReference type="Gene3D" id="3.40.190.10">
    <property type="entry name" value="Periplasmic binding protein-like II"/>
    <property type="match status" value="2"/>
</dbReference>
<name>A0A5C1Q7I1_9BURK</name>
<evidence type="ECO:0000313" key="9">
    <source>
        <dbReference type="Proteomes" id="UP001549111"/>
    </source>
</evidence>
<organism evidence="7 8">
    <name type="scientific">Sphaerotilus sulfidivorans</name>
    <dbReference type="NCBI Taxonomy" id="639200"/>
    <lineage>
        <taxon>Bacteria</taxon>
        <taxon>Pseudomonadati</taxon>
        <taxon>Pseudomonadota</taxon>
        <taxon>Betaproteobacteria</taxon>
        <taxon>Burkholderiales</taxon>
        <taxon>Sphaerotilaceae</taxon>
        <taxon>Sphaerotilus</taxon>
    </lineage>
</organism>
<dbReference type="GO" id="GO:0003700">
    <property type="term" value="F:DNA-binding transcription factor activity"/>
    <property type="evidence" value="ECO:0007669"/>
    <property type="project" value="InterPro"/>
</dbReference>
<dbReference type="GO" id="GO:0043565">
    <property type="term" value="F:sequence-specific DNA binding"/>
    <property type="evidence" value="ECO:0007669"/>
    <property type="project" value="TreeGrafter"/>
</dbReference>
<evidence type="ECO:0000313" key="8">
    <source>
        <dbReference type="Proteomes" id="UP000323522"/>
    </source>
</evidence>
<dbReference type="InterPro" id="IPR000847">
    <property type="entry name" value="LysR_HTH_N"/>
</dbReference>
<accession>A0A5C1Q7I1</accession>
<dbReference type="Gene3D" id="1.10.10.10">
    <property type="entry name" value="Winged helix-like DNA-binding domain superfamily/Winged helix DNA-binding domain"/>
    <property type="match status" value="1"/>
</dbReference>
<dbReference type="KEGG" id="snn:EWH46_19635"/>
<sequence length="294" mass="31874">MARLPPLPTLIAFEAVARRRSFALAAAELALTPSAVSHQIARLEDFLGVKLFERSAQGVQLSAAGEGYLRRVGGALGAIGAATDDVRQGVRNSLYVHASPSFASLWLMPRLASFAQECPGISLFLSASPTHSDFALGQADIDIRYGVPHWPDLVVRPLFQEQILPLASPAFIARHRLRQPEELLHTPLIQSTVSLVQWSDWLATRGVTQAPERFALRFDRAQLAMDAAVQGLGVALESATIAASHLAEGRLAPVFDPLWAVSLQAHFLVHPARHGKRPEVESFCGWMMGQAQGA</sequence>
<protein>
    <submittedName>
        <fullName evidence="6">LysR family glycine cleavage system transcriptional activator</fullName>
    </submittedName>
    <submittedName>
        <fullName evidence="7">LysR family transcriptional regulator</fullName>
    </submittedName>
</protein>
<dbReference type="InterPro" id="IPR058163">
    <property type="entry name" value="LysR-type_TF_proteobact-type"/>
</dbReference>
<dbReference type="GO" id="GO:0006351">
    <property type="term" value="P:DNA-templated transcription"/>
    <property type="evidence" value="ECO:0007669"/>
    <property type="project" value="TreeGrafter"/>
</dbReference>
<reference evidence="7 8" key="1">
    <citation type="submission" date="2019-02" db="EMBL/GenBank/DDBJ databases">
        <title>Complete Genome Sequence and Methylome Analysis of Sphaerotilus natans subsp. sulfidivorans D-507.</title>
        <authorList>
            <person name="Fomenkov A."/>
            <person name="Gridneva E."/>
            <person name="Smolyakov D."/>
            <person name="Dubinina G."/>
            <person name="Vincze T."/>
            <person name="Grabovich M."/>
            <person name="Roberts R.J."/>
        </authorList>
    </citation>
    <scope>NUCLEOTIDE SEQUENCE [LARGE SCALE GENOMIC DNA]</scope>
    <source>
        <strain evidence="7 8">D-507</strain>
        <plasmid evidence="8">psna507_unt10</plasmid>
        <plasmid evidence="7">pSna507_unt10</plasmid>
    </source>
</reference>
<dbReference type="EMBL" id="JBEPLS010000007">
    <property type="protein sequence ID" value="MET3604355.1"/>
    <property type="molecule type" value="Genomic_DNA"/>
</dbReference>
<evidence type="ECO:0000259" key="5">
    <source>
        <dbReference type="PROSITE" id="PS50931"/>
    </source>
</evidence>
<dbReference type="InterPro" id="IPR036388">
    <property type="entry name" value="WH-like_DNA-bd_sf"/>
</dbReference>
<dbReference type="PANTHER" id="PTHR30537:SF5">
    <property type="entry name" value="HTH-TYPE TRANSCRIPTIONAL ACTIVATOR TTDR-RELATED"/>
    <property type="match status" value="1"/>
</dbReference>
<keyword evidence="4" id="KW-0804">Transcription</keyword>
<dbReference type="FunFam" id="1.10.10.10:FF:000001">
    <property type="entry name" value="LysR family transcriptional regulator"/>
    <property type="match status" value="1"/>
</dbReference>
<dbReference type="PANTHER" id="PTHR30537">
    <property type="entry name" value="HTH-TYPE TRANSCRIPTIONAL REGULATOR"/>
    <property type="match status" value="1"/>
</dbReference>
<geneLocation type="plasmid" evidence="8">
    <name>psna507_unt10</name>
</geneLocation>